<keyword evidence="2" id="KW-1185">Reference proteome</keyword>
<dbReference type="EMBL" id="KN824960">
    <property type="protein sequence ID" value="KIK96919.1"/>
    <property type="molecule type" value="Genomic_DNA"/>
</dbReference>
<evidence type="ECO:0000313" key="1">
    <source>
        <dbReference type="EMBL" id="KIK96919.1"/>
    </source>
</evidence>
<reference evidence="2" key="2">
    <citation type="submission" date="2015-01" db="EMBL/GenBank/DDBJ databases">
        <title>Evolutionary Origins and Diversification of the Mycorrhizal Mutualists.</title>
        <authorList>
            <consortium name="DOE Joint Genome Institute"/>
            <consortium name="Mycorrhizal Genomics Consortium"/>
            <person name="Kohler A."/>
            <person name="Kuo A."/>
            <person name="Nagy L.G."/>
            <person name="Floudas D."/>
            <person name="Copeland A."/>
            <person name="Barry K.W."/>
            <person name="Cichocki N."/>
            <person name="Veneault-Fourrey C."/>
            <person name="LaButti K."/>
            <person name="Lindquist E.A."/>
            <person name="Lipzen A."/>
            <person name="Lundell T."/>
            <person name="Morin E."/>
            <person name="Murat C."/>
            <person name="Riley R."/>
            <person name="Ohm R."/>
            <person name="Sun H."/>
            <person name="Tunlid A."/>
            <person name="Henrissat B."/>
            <person name="Grigoriev I.V."/>
            <person name="Hibbett D.S."/>
            <person name="Martin F."/>
        </authorList>
    </citation>
    <scope>NUCLEOTIDE SEQUENCE [LARGE SCALE GENOMIC DNA]</scope>
    <source>
        <strain evidence="2">Ve08.2h10</strain>
    </source>
</reference>
<proteinExistence type="predicted"/>
<dbReference type="Proteomes" id="UP000054538">
    <property type="component" value="Unassembled WGS sequence"/>
</dbReference>
<accession>A0A0D0E654</accession>
<gene>
    <name evidence="1" type="ORF">PAXRUDRAFT_825450</name>
</gene>
<dbReference type="InParanoid" id="A0A0D0E654"/>
<sequence length="72" mass="8189">MWYIPRYIGLGFEHKAIFTVTLTQNSCCTPRPFAMVSHHQGACDMEGGLRWFLWFPPPVFLNGGHSISRSSC</sequence>
<reference evidence="1 2" key="1">
    <citation type="submission" date="2014-04" db="EMBL/GenBank/DDBJ databases">
        <authorList>
            <consortium name="DOE Joint Genome Institute"/>
            <person name="Kuo A."/>
            <person name="Kohler A."/>
            <person name="Jargeat P."/>
            <person name="Nagy L.G."/>
            <person name="Floudas D."/>
            <person name="Copeland A."/>
            <person name="Barry K.W."/>
            <person name="Cichocki N."/>
            <person name="Veneault-Fourrey C."/>
            <person name="LaButti K."/>
            <person name="Lindquist E.A."/>
            <person name="Lipzen A."/>
            <person name="Lundell T."/>
            <person name="Morin E."/>
            <person name="Murat C."/>
            <person name="Sun H."/>
            <person name="Tunlid A."/>
            <person name="Henrissat B."/>
            <person name="Grigoriev I.V."/>
            <person name="Hibbett D.S."/>
            <person name="Martin F."/>
            <person name="Nordberg H.P."/>
            <person name="Cantor M.N."/>
            <person name="Hua S.X."/>
        </authorList>
    </citation>
    <scope>NUCLEOTIDE SEQUENCE [LARGE SCALE GENOMIC DNA]</scope>
    <source>
        <strain evidence="1 2">Ve08.2h10</strain>
    </source>
</reference>
<evidence type="ECO:0000313" key="2">
    <source>
        <dbReference type="Proteomes" id="UP000054538"/>
    </source>
</evidence>
<dbReference type="AlphaFoldDB" id="A0A0D0E654"/>
<protein>
    <submittedName>
        <fullName evidence="1">Uncharacterized protein</fullName>
    </submittedName>
</protein>
<organism evidence="1 2">
    <name type="scientific">Paxillus rubicundulus Ve08.2h10</name>
    <dbReference type="NCBI Taxonomy" id="930991"/>
    <lineage>
        <taxon>Eukaryota</taxon>
        <taxon>Fungi</taxon>
        <taxon>Dikarya</taxon>
        <taxon>Basidiomycota</taxon>
        <taxon>Agaricomycotina</taxon>
        <taxon>Agaricomycetes</taxon>
        <taxon>Agaricomycetidae</taxon>
        <taxon>Boletales</taxon>
        <taxon>Paxilineae</taxon>
        <taxon>Paxillaceae</taxon>
        <taxon>Paxillus</taxon>
    </lineage>
</organism>
<name>A0A0D0E654_9AGAM</name>
<dbReference type="HOGENOM" id="CLU_2722905_0_0_1"/>